<feature type="transmembrane region" description="Helical" evidence="6">
    <location>
        <begin position="82"/>
        <end position="106"/>
    </location>
</feature>
<dbReference type="SUPFAM" id="SSF103473">
    <property type="entry name" value="MFS general substrate transporter"/>
    <property type="match status" value="1"/>
</dbReference>
<feature type="transmembrane region" description="Helical" evidence="6">
    <location>
        <begin position="216"/>
        <end position="233"/>
    </location>
</feature>
<dbReference type="PROSITE" id="PS00216">
    <property type="entry name" value="SUGAR_TRANSPORT_1"/>
    <property type="match status" value="1"/>
</dbReference>
<feature type="transmembrane region" description="Helical" evidence="6">
    <location>
        <begin position="285"/>
        <end position="303"/>
    </location>
</feature>
<organism evidence="8 9">
    <name type="scientific">Candidatus Bealeia paramacronuclearis</name>
    <dbReference type="NCBI Taxonomy" id="1921001"/>
    <lineage>
        <taxon>Bacteria</taxon>
        <taxon>Pseudomonadati</taxon>
        <taxon>Pseudomonadota</taxon>
        <taxon>Alphaproteobacteria</taxon>
        <taxon>Holosporales</taxon>
        <taxon>Holosporaceae</taxon>
        <taxon>Candidatus Bealeia</taxon>
    </lineage>
</organism>
<dbReference type="Proteomes" id="UP001330434">
    <property type="component" value="Chromosome"/>
</dbReference>
<feature type="transmembrane region" description="Helical" evidence="6">
    <location>
        <begin position="51"/>
        <end position="70"/>
    </location>
</feature>
<accession>A0ABZ2C1U3</accession>
<keyword evidence="5 6" id="KW-0472">Membrane</keyword>
<comment type="subcellular location">
    <subcellularLocation>
        <location evidence="1">Cell membrane</location>
        <topology evidence="1">Multi-pass membrane protein</topology>
    </subcellularLocation>
</comment>
<dbReference type="InterPro" id="IPR050189">
    <property type="entry name" value="MFS_Efflux_Transporters"/>
</dbReference>
<dbReference type="Pfam" id="PF07690">
    <property type="entry name" value="MFS_1"/>
    <property type="match status" value="1"/>
</dbReference>
<reference evidence="8 9" key="1">
    <citation type="journal article" date="2024" name="Environ. Microbiol.">
        <title>Novel evolutionary insights on the interactions of the Holosporales (Alphaproteobacteria) with eukaryotic hosts from comparative genomics.</title>
        <authorList>
            <person name="Giovannini M."/>
            <person name="Petroni G."/>
            <person name="Castelli M."/>
        </authorList>
    </citation>
    <scope>NUCLEOTIDE SEQUENCE [LARGE SCALE GENOMIC DNA]</scope>
    <source>
        <strain evidence="8 9">US_Bl 15I1</strain>
    </source>
</reference>
<protein>
    <submittedName>
        <fullName evidence="8">MFS transporter</fullName>
    </submittedName>
</protein>
<keyword evidence="2" id="KW-1003">Cell membrane</keyword>
<dbReference type="Gene3D" id="1.20.1720.10">
    <property type="entry name" value="Multidrug resistance protein D"/>
    <property type="match status" value="1"/>
</dbReference>
<evidence type="ECO:0000256" key="5">
    <source>
        <dbReference type="ARBA" id="ARBA00023136"/>
    </source>
</evidence>
<feature type="transmembrane region" description="Helical" evidence="6">
    <location>
        <begin position="309"/>
        <end position="330"/>
    </location>
</feature>
<feature type="domain" description="Major facilitator superfamily (MFS) profile" evidence="7">
    <location>
        <begin position="16"/>
        <end position="397"/>
    </location>
</feature>
<evidence type="ECO:0000256" key="1">
    <source>
        <dbReference type="ARBA" id="ARBA00004651"/>
    </source>
</evidence>
<dbReference type="InterPro" id="IPR036259">
    <property type="entry name" value="MFS_trans_sf"/>
</dbReference>
<feature type="transmembrane region" description="Helical" evidence="6">
    <location>
        <begin position="112"/>
        <end position="132"/>
    </location>
</feature>
<dbReference type="InterPro" id="IPR011701">
    <property type="entry name" value="MFS"/>
</dbReference>
<dbReference type="PANTHER" id="PTHR43124">
    <property type="entry name" value="PURINE EFFLUX PUMP PBUE"/>
    <property type="match status" value="1"/>
</dbReference>
<keyword evidence="4 6" id="KW-1133">Transmembrane helix</keyword>
<evidence type="ECO:0000256" key="6">
    <source>
        <dbReference type="SAM" id="Phobius"/>
    </source>
</evidence>
<evidence type="ECO:0000313" key="8">
    <source>
        <dbReference type="EMBL" id="WVX66429.1"/>
    </source>
</evidence>
<dbReference type="InterPro" id="IPR005829">
    <property type="entry name" value="Sugar_transporter_CS"/>
</dbReference>
<dbReference type="InterPro" id="IPR020846">
    <property type="entry name" value="MFS_dom"/>
</dbReference>
<evidence type="ECO:0000256" key="4">
    <source>
        <dbReference type="ARBA" id="ARBA00022989"/>
    </source>
</evidence>
<feature type="transmembrane region" description="Helical" evidence="6">
    <location>
        <begin position="172"/>
        <end position="190"/>
    </location>
</feature>
<evidence type="ECO:0000256" key="3">
    <source>
        <dbReference type="ARBA" id="ARBA00022692"/>
    </source>
</evidence>
<feature type="transmembrane region" description="Helical" evidence="6">
    <location>
        <begin position="351"/>
        <end position="368"/>
    </location>
</feature>
<name>A0ABZ2C1U3_9PROT</name>
<feature type="transmembrane region" description="Helical" evidence="6">
    <location>
        <begin position="253"/>
        <end position="273"/>
    </location>
</feature>
<feature type="transmembrane region" description="Helical" evidence="6">
    <location>
        <begin position="139"/>
        <end position="166"/>
    </location>
</feature>
<keyword evidence="3 6" id="KW-0812">Transmembrane</keyword>
<evidence type="ECO:0000259" key="7">
    <source>
        <dbReference type="PROSITE" id="PS50850"/>
    </source>
</evidence>
<dbReference type="PROSITE" id="PS50850">
    <property type="entry name" value="MFS"/>
    <property type="match status" value="1"/>
</dbReference>
<evidence type="ECO:0000313" key="9">
    <source>
        <dbReference type="Proteomes" id="UP001330434"/>
    </source>
</evidence>
<sequence>MKSLRLFTSRFSKVSILATIILMDLLAGTEFDLFVPSFPELQSHFNLSPFWVEALLSINFAGYCLSLFIVGGLADRYGRKPIILLGLLIFIIGSLLCLGTGCYPLLLGGRFLQGIGIAAPAILSFLIIADSYPLKQQQVLMAILNGVMNASVGAAPVLGSYITLYFHWEGNFTALLILGLLVFVMTVCFIPHHKQSENKAPLSLQGYIPIFQSKPLMLLIVNFVFLFVPYWIFVGMSPLLYMEDLGVSLSHFGYYQGGLALVFGLGSFLLGFIISRYDQKKMLTLSNQISIIAFICVAWVAFLETPGPLLITLAFVPFIIGQIIPSNLLYPLCLNMKPQFKGRITAAIQGGRLIFASLSLQIAGYFYQGSFENIGIIIAGFIFLSIVTLFLIIKKVYGFIYTPLT</sequence>
<proteinExistence type="predicted"/>
<feature type="transmembrane region" description="Helical" evidence="6">
    <location>
        <begin position="374"/>
        <end position="393"/>
    </location>
</feature>
<evidence type="ECO:0000256" key="2">
    <source>
        <dbReference type="ARBA" id="ARBA00022475"/>
    </source>
</evidence>
<dbReference type="RefSeq" id="WP_338453692.1">
    <property type="nucleotide sequence ID" value="NZ_CP133270.1"/>
</dbReference>
<dbReference type="EMBL" id="CP133270">
    <property type="protein sequence ID" value="WVX66429.1"/>
    <property type="molecule type" value="Genomic_DNA"/>
</dbReference>
<dbReference type="PANTHER" id="PTHR43124:SF3">
    <property type="entry name" value="CHLORAMPHENICOL EFFLUX PUMP RV0191"/>
    <property type="match status" value="1"/>
</dbReference>
<gene>
    <name evidence="8" type="ORF">Bealeia1_00607</name>
</gene>
<keyword evidence="9" id="KW-1185">Reference proteome</keyword>